<dbReference type="PANTHER" id="PTHR43016:SF13">
    <property type="entry name" value="PRESEQUENCE PROTEASE, MITOCHONDRIAL"/>
    <property type="match status" value="1"/>
</dbReference>
<organism evidence="1 2">
    <name type="scientific">Schistosoma mattheei</name>
    <dbReference type="NCBI Taxonomy" id="31246"/>
    <lineage>
        <taxon>Eukaryota</taxon>
        <taxon>Metazoa</taxon>
        <taxon>Spiralia</taxon>
        <taxon>Lophotrochozoa</taxon>
        <taxon>Platyhelminthes</taxon>
        <taxon>Trematoda</taxon>
        <taxon>Digenea</taxon>
        <taxon>Strigeidida</taxon>
        <taxon>Schistosomatoidea</taxon>
        <taxon>Schistosomatidae</taxon>
        <taxon>Schistosoma</taxon>
    </lineage>
</organism>
<dbReference type="GO" id="GO:0016485">
    <property type="term" value="P:protein processing"/>
    <property type="evidence" value="ECO:0007669"/>
    <property type="project" value="TreeGrafter"/>
</dbReference>
<gene>
    <name evidence="1" type="ORF">SMTD_LOCUS2497</name>
</gene>
<dbReference type="GO" id="GO:0004222">
    <property type="term" value="F:metalloendopeptidase activity"/>
    <property type="evidence" value="ECO:0007669"/>
    <property type="project" value="TreeGrafter"/>
</dbReference>
<dbReference type="AlphaFoldDB" id="A0A183NK60"/>
<dbReference type="PANTHER" id="PTHR43016">
    <property type="entry name" value="PRESEQUENCE PROTEASE"/>
    <property type="match status" value="1"/>
</dbReference>
<dbReference type="GO" id="GO:0046872">
    <property type="term" value="F:metal ion binding"/>
    <property type="evidence" value="ECO:0007669"/>
    <property type="project" value="InterPro"/>
</dbReference>
<dbReference type="Gene3D" id="3.30.830.10">
    <property type="entry name" value="Metalloenzyme, LuxS/M16 peptidase-like"/>
    <property type="match status" value="1"/>
</dbReference>
<accession>A0A183NK60</accession>
<dbReference type="STRING" id="31246.A0A183NK60"/>
<dbReference type="Proteomes" id="UP000269396">
    <property type="component" value="Unassembled WGS sequence"/>
</dbReference>
<keyword evidence="2" id="KW-1185">Reference proteome</keyword>
<name>A0A183NK60_9TREM</name>
<dbReference type="InterPro" id="IPR011249">
    <property type="entry name" value="Metalloenz_LuxS/M16"/>
</dbReference>
<evidence type="ECO:0000313" key="2">
    <source>
        <dbReference type="Proteomes" id="UP000269396"/>
    </source>
</evidence>
<evidence type="ECO:0000313" key="1">
    <source>
        <dbReference type="EMBL" id="VDO87563.1"/>
    </source>
</evidence>
<dbReference type="SUPFAM" id="SSF63411">
    <property type="entry name" value="LuxS/MPP-like metallohydrolase"/>
    <property type="match status" value="1"/>
</dbReference>
<dbReference type="EMBL" id="UZAL01003527">
    <property type="protein sequence ID" value="VDO87563.1"/>
    <property type="molecule type" value="Genomic_DNA"/>
</dbReference>
<protein>
    <submittedName>
        <fullName evidence="1">Uncharacterized protein</fullName>
    </submittedName>
</protein>
<sequence length="106" mass="12047">MIPTKHSGWVKCYLVYSRTVPHDDSGVSHILEHTVLCGSQKYPCRDPFMKMAQRSQATFMNAFTAISQIFLLSVYTSFKKPISQSVSQLQRRTRQICASVQVAIPH</sequence>
<dbReference type="GO" id="GO:0005759">
    <property type="term" value="C:mitochondrial matrix"/>
    <property type="evidence" value="ECO:0007669"/>
    <property type="project" value="TreeGrafter"/>
</dbReference>
<reference evidence="1 2" key="1">
    <citation type="submission" date="2018-11" db="EMBL/GenBank/DDBJ databases">
        <authorList>
            <consortium name="Pathogen Informatics"/>
        </authorList>
    </citation>
    <scope>NUCLEOTIDE SEQUENCE [LARGE SCALE GENOMIC DNA]</scope>
    <source>
        <strain>Denwood</strain>
        <strain evidence="2">Zambia</strain>
    </source>
</reference>
<proteinExistence type="predicted"/>